<evidence type="ECO:0000256" key="2">
    <source>
        <dbReference type="ARBA" id="ARBA00022630"/>
    </source>
</evidence>
<feature type="binding site" evidence="8">
    <location>
        <position position="284"/>
    </location>
    <ligand>
        <name>FAD</name>
        <dbReference type="ChEBI" id="CHEBI:57692"/>
    </ligand>
</feature>
<keyword evidence="11" id="KW-1185">Reference proteome</keyword>
<comment type="similarity">
    <text evidence="1">Belongs to the ETF alpha-subunit/FixB family.</text>
</comment>
<evidence type="ECO:0000256" key="4">
    <source>
        <dbReference type="ARBA" id="ARBA00022982"/>
    </source>
</evidence>
<sequence>MATIGVLIETEDGNVKDTNFGVLTAARGQGDGTIVALMMDGSAEEAKGSLEKYGATKVVQVSVDGADLDASPDLKARALAAAIENFNLDVLLGLASAQGRDLFARLAASMDLPLASDCVALDLAAKTVKKSHFSGKTFATVKMSGSVMLCAVRPNAVEAQEAPAEAAVESFAAAVQDPGLVRVVDVKKETIDNVDLTEAAVIVTGGRPIASADNYKILDECARLLGGATGASRAAVDAGFAPHPMQVGQTGKTVSPRLYIGCGLSGSVQHFAGMKTSKVIVAINTDKDAPIFEKCDYGIIGDLFEVVPVLTEVLKEKL</sequence>
<dbReference type="PANTHER" id="PTHR43153:SF1">
    <property type="entry name" value="ELECTRON TRANSFER FLAVOPROTEIN SUBUNIT ALPHA, MITOCHONDRIAL"/>
    <property type="match status" value="1"/>
</dbReference>
<dbReference type="Pfam" id="PF01012">
    <property type="entry name" value="ETF"/>
    <property type="match status" value="1"/>
</dbReference>
<protein>
    <recommendedName>
        <fullName evidence="6">Electron transfer flavoprotein subunit alpha</fullName>
    </recommendedName>
    <alternativeName>
        <fullName evidence="7">Electron transfer flavoprotein large subunit</fullName>
    </alternativeName>
</protein>
<organism evidence="10 11">
    <name type="scientific">Desulfosarcina alkanivorans</name>
    <dbReference type="NCBI Taxonomy" id="571177"/>
    <lineage>
        <taxon>Bacteria</taxon>
        <taxon>Pseudomonadati</taxon>
        <taxon>Thermodesulfobacteriota</taxon>
        <taxon>Desulfobacteria</taxon>
        <taxon>Desulfobacterales</taxon>
        <taxon>Desulfosarcinaceae</taxon>
        <taxon>Desulfosarcina</taxon>
    </lineage>
</organism>
<keyword evidence="3 8" id="KW-0274">FAD</keyword>
<comment type="function">
    <text evidence="5">The electron transfer flavoprotein serves as a specific electron acceptor for other dehydrogenases. It transfers the electrons to the main respiratory chain via ETF-ubiquinone oxidoreductase (ETF dehydrogenase).</text>
</comment>
<accession>A0A5K7Z017</accession>
<evidence type="ECO:0000313" key="11">
    <source>
        <dbReference type="Proteomes" id="UP000427906"/>
    </source>
</evidence>
<dbReference type="KEGG" id="dalk:DSCA_57640"/>
<dbReference type="EMBL" id="AP021874">
    <property type="protein sequence ID" value="BBO71834.1"/>
    <property type="molecule type" value="Genomic_DNA"/>
</dbReference>
<dbReference type="PANTHER" id="PTHR43153">
    <property type="entry name" value="ELECTRON TRANSFER FLAVOPROTEIN ALPHA"/>
    <property type="match status" value="1"/>
</dbReference>
<dbReference type="Gene3D" id="3.40.50.1220">
    <property type="entry name" value="TPP-binding domain"/>
    <property type="match status" value="1"/>
</dbReference>
<feature type="binding site" evidence="8">
    <location>
        <begin position="263"/>
        <end position="270"/>
    </location>
    <ligand>
        <name>FAD</name>
        <dbReference type="ChEBI" id="CHEBI:57692"/>
    </ligand>
</feature>
<feature type="domain" description="Electron transfer flavoprotein alpha/beta-subunit N-terminal" evidence="9">
    <location>
        <begin position="4"/>
        <end position="186"/>
    </location>
</feature>
<keyword evidence="2" id="KW-0285">Flavoprotein</keyword>
<dbReference type="Pfam" id="PF00766">
    <property type="entry name" value="ETF_alpha"/>
    <property type="match status" value="1"/>
</dbReference>
<dbReference type="Proteomes" id="UP000427906">
    <property type="component" value="Chromosome"/>
</dbReference>
<dbReference type="FunFam" id="3.40.50.1220:FF:000001">
    <property type="entry name" value="Electron transfer flavoprotein, alpha subunit"/>
    <property type="match status" value="1"/>
</dbReference>
<proteinExistence type="inferred from homology"/>
<feature type="binding site" evidence="8">
    <location>
        <begin position="246"/>
        <end position="250"/>
    </location>
    <ligand>
        <name>FAD</name>
        <dbReference type="ChEBI" id="CHEBI:57692"/>
    </ligand>
</feature>
<evidence type="ECO:0000256" key="6">
    <source>
        <dbReference type="ARBA" id="ARBA00068674"/>
    </source>
</evidence>
<dbReference type="GO" id="GO:0009055">
    <property type="term" value="F:electron transfer activity"/>
    <property type="evidence" value="ECO:0007669"/>
    <property type="project" value="InterPro"/>
</dbReference>
<dbReference type="SUPFAM" id="SSF52467">
    <property type="entry name" value="DHS-like NAD/FAD-binding domain"/>
    <property type="match status" value="1"/>
</dbReference>
<dbReference type="InterPro" id="IPR014730">
    <property type="entry name" value="ETF_a/b_N"/>
</dbReference>
<keyword evidence="4" id="KW-0813">Transport</keyword>
<gene>
    <name evidence="10" type="primary">etfA</name>
    <name evidence="10" type="ORF">DSCA_57640</name>
</gene>
<comment type="cofactor">
    <cofactor evidence="8">
        <name>FAD</name>
        <dbReference type="ChEBI" id="CHEBI:57692"/>
    </cofactor>
    <text evidence="8">Binds 1 FAD per dimer.</text>
</comment>
<dbReference type="InterPro" id="IPR014731">
    <property type="entry name" value="ETF_asu_C"/>
</dbReference>
<dbReference type="InterPro" id="IPR014729">
    <property type="entry name" value="Rossmann-like_a/b/a_fold"/>
</dbReference>
<name>A0A5K7Z017_9BACT</name>
<evidence type="ECO:0000313" key="10">
    <source>
        <dbReference type="EMBL" id="BBO71834.1"/>
    </source>
</evidence>
<feature type="binding site" evidence="8">
    <location>
        <begin position="232"/>
        <end position="233"/>
    </location>
    <ligand>
        <name>FAD</name>
        <dbReference type="ChEBI" id="CHEBI:57692"/>
    </ligand>
</feature>
<dbReference type="PIRSF" id="PIRSF000089">
    <property type="entry name" value="Electra_flavoP_a"/>
    <property type="match status" value="1"/>
</dbReference>
<dbReference type="Gene3D" id="3.40.50.620">
    <property type="entry name" value="HUPs"/>
    <property type="match status" value="1"/>
</dbReference>
<evidence type="ECO:0000259" key="9">
    <source>
        <dbReference type="SMART" id="SM00893"/>
    </source>
</evidence>
<dbReference type="InterPro" id="IPR001308">
    <property type="entry name" value="ETF_a/FixB"/>
</dbReference>
<evidence type="ECO:0000256" key="1">
    <source>
        <dbReference type="ARBA" id="ARBA00005817"/>
    </source>
</evidence>
<feature type="binding site" evidence="8">
    <location>
        <position position="207"/>
    </location>
    <ligand>
        <name>FAD</name>
        <dbReference type="ChEBI" id="CHEBI:57692"/>
    </ligand>
</feature>
<dbReference type="SUPFAM" id="SSF52402">
    <property type="entry name" value="Adenine nucleotide alpha hydrolases-like"/>
    <property type="match status" value="1"/>
</dbReference>
<dbReference type="GO" id="GO:0050660">
    <property type="term" value="F:flavin adenine dinucleotide binding"/>
    <property type="evidence" value="ECO:0007669"/>
    <property type="project" value="InterPro"/>
</dbReference>
<reference evidence="10 11" key="1">
    <citation type="submission" date="2019-11" db="EMBL/GenBank/DDBJ databases">
        <title>Comparative genomics of hydrocarbon-degrading Desulfosarcina strains.</title>
        <authorList>
            <person name="Watanabe M."/>
            <person name="Kojima H."/>
            <person name="Fukui M."/>
        </authorList>
    </citation>
    <scope>NUCLEOTIDE SEQUENCE [LARGE SCALE GENOMIC DNA]</scope>
    <source>
        <strain evidence="10 11">PL12</strain>
    </source>
</reference>
<dbReference type="OrthoDB" id="9770286at2"/>
<evidence type="ECO:0000256" key="7">
    <source>
        <dbReference type="ARBA" id="ARBA00079299"/>
    </source>
</evidence>
<dbReference type="RefSeq" id="WP_155319614.1">
    <property type="nucleotide sequence ID" value="NZ_AP021874.1"/>
</dbReference>
<dbReference type="SMART" id="SM00893">
    <property type="entry name" value="ETF"/>
    <property type="match status" value="1"/>
</dbReference>
<keyword evidence="4" id="KW-0249">Electron transport</keyword>
<evidence type="ECO:0000256" key="3">
    <source>
        <dbReference type="ARBA" id="ARBA00022827"/>
    </source>
</evidence>
<dbReference type="GO" id="GO:0033539">
    <property type="term" value="P:fatty acid beta-oxidation using acyl-CoA dehydrogenase"/>
    <property type="evidence" value="ECO:0007669"/>
    <property type="project" value="TreeGrafter"/>
</dbReference>
<dbReference type="AlphaFoldDB" id="A0A5K7Z017"/>
<evidence type="ECO:0000256" key="5">
    <source>
        <dbReference type="ARBA" id="ARBA00025649"/>
    </source>
</evidence>
<dbReference type="InterPro" id="IPR029035">
    <property type="entry name" value="DHS-like_NAD/FAD-binding_dom"/>
</dbReference>
<evidence type="ECO:0000256" key="8">
    <source>
        <dbReference type="PIRSR" id="PIRSR000089-1"/>
    </source>
</evidence>